<reference evidence="1" key="1">
    <citation type="submission" date="2019-10" db="EMBL/GenBank/DDBJ databases">
        <authorList>
            <person name="Soares A.E.R."/>
            <person name="Aleixo A."/>
            <person name="Schneider P."/>
            <person name="Miyaki C.Y."/>
            <person name="Schneider M.P."/>
            <person name="Mello C."/>
            <person name="Vasconcelos A.T.R."/>
        </authorList>
    </citation>
    <scope>NUCLEOTIDE SEQUENCE</scope>
    <source>
        <tissue evidence="1">Muscle</tissue>
    </source>
</reference>
<protein>
    <submittedName>
        <fullName evidence="1">Uncharacterized protein</fullName>
    </submittedName>
</protein>
<evidence type="ECO:0000313" key="1">
    <source>
        <dbReference type="EMBL" id="KAJ7421786.1"/>
    </source>
</evidence>
<accession>A0ABQ9DLB3</accession>
<dbReference type="EMBL" id="WHWB01033124">
    <property type="protein sequence ID" value="KAJ7421786.1"/>
    <property type="molecule type" value="Genomic_DNA"/>
</dbReference>
<name>A0ABQ9DLB3_9PASS</name>
<evidence type="ECO:0000313" key="2">
    <source>
        <dbReference type="Proteomes" id="UP001145742"/>
    </source>
</evidence>
<gene>
    <name evidence="1" type="ORF">WISP_41176</name>
</gene>
<dbReference type="Proteomes" id="UP001145742">
    <property type="component" value="Unassembled WGS sequence"/>
</dbReference>
<sequence>MGETLKDIQQVKTGKAVGVDGIPPKVWKHGGQALYAKFHKLIVRCWEQGKLLRDLSDTVIITLCKKTGLLKLPRVGLHEKMPVSDPYTQQAPVDDLLKNTTEPTDGSCVIFQKG</sequence>
<organism evidence="1 2">
    <name type="scientific">Willisornis vidua</name>
    <name type="common">Xingu scale-backed antbird</name>
    <dbReference type="NCBI Taxonomy" id="1566151"/>
    <lineage>
        <taxon>Eukaryota</taxon>
        <taxon>Metazoa</taxon>
        <taxon>Chordata</taxon>
        <taxon>Craniata</taxon>
        <taxon>Vertebrata</taxon>
        <taxon>Euteleostomi</taxon>
        <taxon>Archelosauria</taxon>
        <taxon>Archosauria</taxon>
        <taxon>Dinosauria</taxon>
        <taxon>Saurischia</taxon>
        <taxon>Theropoda</taxon>
        <taxon>Coelurosauria</taxon>
        <taxon>Aves</taxon>
        <taxon>Neognathae</taxon>
        <taxon>Neoaves</taxon>
        <taxon>Telluraves</taxon>
        <taxon>Australaves</taxon>
        <taxon>Passeriformes</taxon>
        <taxon>Thamnophilidae</taxon>
        <taxon>Willisornis</taxon>
    </lineage>
</organism>
<keyword evidence="2" id="KW-1185">Reference proteome</keyword>
<comment type="caution">
    <text evidence="1">The sequence shown here is derived from an EMBL/GenBank/DDBJ whole genome shotgun (WGS) entry which is preliminary data.</text>
</comment>
<proteinExistence type="predicted"/>